<dbReference type="AlphaFoldDB" id="A0A7K0FRW9"/>
<feature type="signal peptide" evidence="1">
    <location>
        <begin position="1"/>
        <end position="19"/>
    </location>
</feature>
<feature type="chain" id="PRO_5029497780" evidence="1">
    <location>
        <begin position="20"/>
        <end position="270"/>
    </location>
</feature>
<dbReference type="PROSITE" id="PS51257">
    <property type="entry name" value="PROKAR_LIPOPROTEIN"/>
    <property type="match status" value="1"/>
</dbReference>
<dbReference type="EMBL" id="WKJI01000004">
    <property type="protein sequence ID" value="MRX48502.1"/>
    <property type="molecule type" value="Genomic_DNA"/>
</dbReference>
<evidence type="ECO:0000313" key="2">
    <source>
        <dbReference type="EMBL" id="MRX48502.1"/>
    </source>
</evidence>
<keyword evidence="1" id="KW-0732">Signal</keyword>
<comment type="caution">
    <text evidence="2">The sequence shown here is derived from an EMBL/GenBank/DDBJ whole genome shotgun (WGS) entry which is preliminary data.</text>
</comment>
<proteinExistence type="predicted"/>
<reference evidence="2 3" key="1">
    <citation type="submission" date="2019-11" db="EMBL/GenBank/DDBJ databases">
        <authorList>
            <person name="Cheng Q."/>
            <person name="Yang Z."/>
        </authorList>
    </citation>
    <scope>NUCLEOTIDE SEQUENCE [LARGE SCALE GENOMIC DNA]</scope>
    <source>
        <strain evidence="2 3">HX-22-1</strain>
    </source>
</reference>
<dbReference type="Proteomes" id="UP000462931">
    <property type="component" value="Unassembled WGS sequence"/>
</dbReference>
<gene>
    <name evidence="2" type="ORF">GJJ64_15010</name>
</gene>
<evidence type="ECO:0000256" key="1">
    <source>
        <dbReference type="SAM" id="SignalP"/>
    </source>
</evidence>
<dbReference type="RefSeq" id="WP_154288571.1">
    <property type="nucleotide sequence ID" value="NZ_WKJI01000004.1"/>
</dbReference>
<evidence type="ECO:0000313" key="3">
    <source>
        <dbReference type="Proteomes" id="UP000462931"/>
    </source>
</evidence>
<protein>
    <submittedName>
        <fullName evidence="2">Uncharacterized protein</fullName>
    </submittedName>
</protein>
<organism evidence="2 3">
    <name type="scientific">Pedobacter puniceum</name>
    <dbReference type="NCBI Taxonomy" id="2666136"/>
    <lineage>
        <taxon>Bacteria</taxon>
        <taxon>Pseudomonadati</taxon>
        <taxon>Bacteroidota</taxon>
        <taxon>Sphingobacteriia</taxon>
        <taxon>Sphingobacteriales</taxon>
        <taxon>Sphingobacteriaceae</taxon>
        <taxon>Pedobacter</taxon>
    </lineage>
</organism>
<sequence length="270" mass="30102">MKTLQFLTCLFLLSLSLLACKKDEKTPVRSTPTPPPSNQPTVSWIDNMSDGFANGWNQDISGGGKWQFDAVEKLNWSIINNPSNQAIGRAEVSRRLTTFTNTDKLVTVKGKFKMALTAEDNKPNEGGWVIQTMAWGYRDPNDSIVYKPLVVARILADKVDYLVYDYIWDAPNKTYRPKTGFPVSRIVRNAITAGQTFELALTINFSKNSTGYVKANLNGVDIPAANYVGATYPSIFPQANVQWKGGTYSSYQGEHYSKIGVYYLATDQPQ</sequence>
<keyword evidence="3" id="KW-1185">Reference proteome</keyword>
<accession>A0A7K0FRW9</accession>
<name>A0A7K0FRW9_9SPHI</name>